<evidence type="ECO:0000313" key="2">
    <source>
        <dbReference type="Proteomes" id="UP000821845"/>
    </source>
</evidence>
<accession>A0ACB7SZN4</accession>
<dbReference type="Proteomes" id="UP000821845">
    <property type="component" value="Chromosome 2"/>
</dbReference>
<comment type="caution">
    <text evidence="1">The sequence shown here is derived from an EMBL/GenBank/DDBJ whole genome shotgun (WGS) entry which is preliminary data.</text>
</comment>
<keyword evidence="2" id="KW-1185">Reference proteome</keyword>
<reference evidence="1" key="1">
    <citation type="submission" date="2020-05" db="EMBL/GenBank/DDBJ databases">
        <title>Large-scale comparative analyses of tick genomes elucidate their genetic diversity and vector capacities.</title>
        <authorList>
            <person name="Jia N."/>
            <person name="Wang J."/>
            <person name="Shi W."/>
            <person name="Du L."/>
            <person name="Sun Y."/>
            <person name="Zhan W."/>
            <person name="Jiang J."/>
            <person name="Wang Q."/>
            <person name="Zhang B."/>
            <person name="Ji P."/>
            <person name="Sakyi L.B."/>
            <person name="Cui X."/>
            <person name="Yuan T."/>
            <person name="Jiang B."/>
            <person name="Yang W."/>
            <person name="Lam T.T.-Y."/>
            <person name="Chang Q."/>
            <person name="Ding S."/>
            <person name="Wang X."/>
            <person name="Zhu J."/>
            <person name="Ruan X."/>
            <person name="Zhao L."/>
            <person name="Wei J."/>
            <person name="Que T."/>
            <person name="Du C."/>
            <person name="Cheng J."/>
            <person name="Dai P."/>
            <person name="Han X."/>
            <person name="Huang E."/>
            <person name="Gao Y."/>
            <person name="Liu J."/>
            <person name="Shao H."/>
            <person name="Ye R."/>
            <person name="Li L."/>
            <person name="Wei W."/>
            <person name="Wang X."/>
            <person name="Wang C."/>
            <person name="Yang T."/>
            <person name="Huo Q."/>
            <person name="Li W."/>
            <person name="Guo W."/>
            <person name="Chen H."/>
            <person name="Zhou L."/>
            <person name="Ni X."/>
            <person name="Tian J."/>
            <person name="Zhou Y."/>
            <person name="Sheng Y."/>
            <person name="Liu T."/>
            <person name="Pan Y."/>
            <person name="Xia L."/>
            <person name="Li J."/>
            <person name="Zhao F."/>
            <person name="Cao W."/>
        </authorList>
    </citation>
    <scope>NUCLEOTIDE SEQUENCE</scope>
    <source>
        <strain evidence="1">Hyas-2018</strain>
    </source>
</reference>
<proteinExistence type="predicted"/>
<dbReference type="EMBL" id="CM023482">
    <property type="protein sequence ID" value="KAH6940065.1"/>
    <property type="molecule type" value="Genomic_DNA"/>
</dbReference>
<protein>
    <submittedName>
        <fullName evidence="1">Uncharacterized protein</fullName>
    </submittedName>
</protein>
<organism evidence="1 2">
    <name type="scientific">Hyalomma asiaticum</name>
    <name type="common">Tick</name>
    <dbReference type="NCBI Taxonomy" id="266040"/>
    <lineage>
        <taxon>Eukaryota</taxon>
        <taxon>Metazoa</taxon>
        <taxon>Ecdysozoa</taxon>
        <taxon>Arthropoda</taxon>
        <taxon>Chelicerata</taxon>
        <taxon>Arachnida</taxon>
        <taxon>Acari</taxon>
        <taxon>Parasitiformes</taxon>
        <taxon>Ixodida</taxon>
        <taxon>Ixodoidea</taxon>
        <taxon>Ixodidae</taxon>
        <taxon>Hyalomminae</taxon>
        <taxon>Hyalomma</taxon>
    </lineage>
</organism>
<evidence type="ECO:0000313" key="1">
    <source>
        <dbReference type="EMBL" id="KAH6940065.1"/>
    </source>
</evidence>
<name>A0ACB7SZN4_HYAAI</name>
<gene>
    <name evidence="1" type="ORF">HPB50_024613</name>
</gene>
<sequence length="135" mass="15030">MLGEWTVFLVSEDLDAIMPSVSRRGAIGMTLFCFLFITGALFEVRRVSAELDAITQRPHAGSAAELATRNASRNASGLLLAASTSGVPLEWSGRRERDFLEPADVAERAEEYVDRSPLLPERRRSFGARRHRVRI</sequence>